<feature type="compositionally biased region" description="Polar residues" evidence="8">
    <location>
        <begin position="547"/>
        <end position="568"/>
    </location>
</feature>
<comment type="subcellular location">
    <subcellularLocation>
        <location evidence="1 7">Nucleus</location>
    </subcellularLocation>
</comment>
<comment type="caution">
    <text evidence="10">The sequence shown here is derived from an EMBL/GenBank/DDBJ whole genome shotgun (WGS) entry which is preliminary data.</text>
</comment>
<evidence type="ECO:0000256" key="2">
    <source>
        <dbReference type="ARBA" id="ARBA00008035"/>
    </source>
</evidence>
<evidence type="ECO:0000256" key="1">
    <source>
        <dbReference type="ARBA" id="ARBA00004123"/>
    </source>
</evidence>
<dbReference type="GO" id="GO:0005634">
    <property type="term" value="C:nucleus"/>
    <property type="evidence" value="ECO:0007669"/>
    <property type="project" value="UniProtKB-SubCell"/>
</dbReference>
<evidence type="ECO:0000256" key="5">
    <source>
        <dbReference type="ARBA" id="ARBA00023242"/>
    </source>
</evidence>
<dbReference type="OrthoDB" id="435275at2759"/>
<feature type="region of interest" description="Disordered" evidence="8">
    <location>
        <begin position="527"/>
        <end position="568"/>
    </location>
</feature>
<evidence type="ECO:0000256" key="7">
    <source>
        <dbReference type="RuleBase" id="RU361124"/>
    </source>
</evidence>
<comment type="similarity">
    <text evidence="2 7">Belongs to the enhancer of polycomb family.</text>
</comment>
<feature type="domain" description="Enhancer of polycomb-like N-terminal" evidence="9">
    <location>
        <begin position="12"/>
        <end position="159"/>
    </location>
</feature>
<dbReference type="EMBL" id="JAACFV010000053">
    <property type="protein sequence ID" value="KAF7508505.1"/>
    <property type="molecule type" value="Genomic_DNA"/>
</dbReference>
<gene>
    <name evidence="10" type="ORF">GJ744_009218</name>
</gene>
<evidence type="ECO:0000313" key="11">
    <source>
        <dbReference type="Proteomes" id="UP000606974"/>
    </source>
</evidence>
<dbReference type="InterPro" id="IPR024943">
    <property type="entry name" value="Enhancer_polycomb"/>
</dbReference>
<feature type="region of interest" description="Disordered" evidence="8">
    <location>
        <begin position="417"/>
        <end position="466"/>
    </location>
</feature>
<organism evidence="10 11">
    <name type="scientific">Endocarpon pusillum</name>
    <dbReference type="NCBI Taxonomy" id="364733"/>
    <lineage>
        <taxon>Eukaryota</taxon>
        <taxon>Fungi</taxon>
        <taxon>Dikarya</taxon>
        <taxon>Ascomycota</taxon>
        <taxon>Pezizomycotina</taxon>
        <taxon>Eurotiomycetes</taxon>
        <taxon>Chaetothyriomycetidae</taxon>
        <taxon>Verrucariales</taxon>
        <taxon>Verrucariaceae</taxon>
        <taxon>Endocarpon</taxon>
    </lineage>
</organism>
<keyword evidence="5 7" id="KW-0539">Nucleus</keyword>
<dbReference type="InterPro" id="IPR019542">
    <property type="entry name" value="Enhancer_polycomb-like_N"/>
</dbReference>
<evidence type="ECO:0000256" key="8">
    <source>
        <dbReference type="SAM" id="MobiDB-lite"/>
    </source>
</evidence>
<dbReference type="GO" id="GO:0035267">
    <property type="term" value="C:NuA4 histone acetyltransferase complex"/>
    <property type="evidence" value="ECO:0007669"/>
    <property type="project" value="InterPro"/>
</dbReference>
<comment type="function">
    <text evidence="6">Component of the NuA4 histone acetyltransferase complex which is involved in transcriptional activation of selected genes principally by acetylation of nucleosomal histone H4 and H2A. The NuA4 complex is also involved in DNA repair. Involved in gene silencing by neighboring heterochromatin, blockage of the silencing spreading along the chromosome, and required for cell cycle progression through G2/M.</text>
</comment>
<keyword evidence="3 7" id="KW-0805">Transcription regulation</keyword>
<reference evidence="10" key="1">
    <citation type="submission" date="2020-02" db="EMBL/GenBank/DDBJ databases">
        <authorList>
            <person name="Palmer J.M."/>
        </authorList>
    </citation>
    <scope>NUCLEOTIDE SEQUENCE</scope>
    <source>
        <strain evidence="10">EPUS1.4</strain>
        <tissue evidence="10">Thallus</tissue>
    </source>
</reference>
<evidence type="ECO:0000259" key="9">
    <source>
        <dbReference type="Pfam" id="PF10513"/>
    </source>
</evidence>
<evidence type="ECO:0000256" key="3">
    <source>
        <dbReference type="ARBA" id="ARBA00023015"/>
    </source>
</evidence>
<evidence type="ECO:0000313" key="10">
    <source>
        <dbReference type="EMBL" id="KAF7508505.1"/>
    </source>
</evidence>
<dbReference type="Pfam" id="PF10513">
    <property type="entry name" value="EPL1"/>
    <property type="match status" value="1"/>
</dbReference>
<name>A0A8H7ANW5_9EURO</name>
<proteinExistence type="inferred from homology"/>
<dbReference type="GO" id="GO:0006357">
    <property type="term" value="P:regulation of transcription by RNA polymerase II"/>
    <property type="evidence" value="ECO:0007669"/>
    <property type="project" value="InterPro"/>
</dbReference>
<dbReference type="Proteomes" id="UP000606974">
    <property type="component" value="Unassembled WGS sequence"/>
</dbReference>
<protein>
    <recommendedName>
        <fullName evidence="7">Enhancer of polycomb-like protein</fullName>
    </recommendedName>
</protein>
<accession>A0A8H7ANW5</accession>
<keyword evidence="4 7" id="KW-0804">Transcription</keyword>
<dbReference type="PANTHER" id="PTHR14898">
    <property type="entry name" value="ENHANCER OF POLYCOMB"/>
    <property type="match status" value="1"/>
</dbReference>
<keyword evidence="11" id="KW-1185">Reference proteome</keyword>
<feature type="region of interest" description="Disordered" evidence="8">
    <location>
        <begin position="322"/>
        <end position="347"/>
    </location>
</feature>
<evidence type="ECO:0000256" key="4">
    <source>
        <dbReference type="ARBA" id="ARBA00023163"/>
    </source>
</evidence>
<sequence>MSTRALGRHTRPKKLSPKQNVQIFRESDVDLQPDLDASRGVTTVETGVEKAEESEYHLQQAINAAQAAVTGGRFKEAHIPTPPTIASNVQYDVLYPARFEQPATYIRSSSTVEDHCNGSLYCMDEADEIALQRINLHLPSELKPCTEDQFEEVMGFFEETVHTKQPYASVDNAPVLPLEEFEEQFEESVAPTVRRLAKFIYEHWKSRRLDSANHNLQPSLKFETGQDTDDADPYVCFRRREIRQIRKTRHRDAQSAEKLRRLRKELEDARHIMAMVKQREIMRSEVLSIDKLLFKQRADVKETKRKLGIKGDDEDLINQKPKKKIVDSQGQGLSPQMRFPMSSGRGGPGEDMRLLEDWQAERAKAIQREIQQNVEKHIRWNEGFVDKTRAPLTPVSPKLFVSNSDFRQAMPATEYLPTPPASVASESPQVDSVADVDSPSHHLSPPLRYASPAGDESTVPMPSFRRRVGRGGRIMFDRRIPFRSKEADDDRVAERYKFDSDDERVEDDPNDHQVELMKQRAFLFSRARETDSANTQASRRALVDAAPSQNVQTATASAGGPQSSSQHQ</sequence>
<dbReference type="AlphaFoldDB" id="A0A8H7ANW5"/>
<evidence type="ECO:0000256" key="6">
    <source>
        <dbReference type="ARBA" id="ARBA00025513"/>
    </source>
</evidence>